<proteinExistence type="predicted"/>
<accession>A0ABP6WZR1</accession>
<organism evidence="2 3">
    <name type="scientific">Microlunatus spumicola</name>
    <dbReference type="NCBI Taxonomy" id="81499"/>
    <lineage>
        <taxon>Bacteria</taxon>
        <taxon>Bacillati</taxon>
        <taxon>Actinomycetota</taxon>
        <taxon>Actinomycetes</taxon>
        <taxon>Propionibacteriales</taxon>
        <taxon>Propionibacteriaceae</taxon>
        <taxon>Microlunatus</taxon>
    </lineage>
</organism>
<dbReference type="EMBL" id="BAAAYR010000001">
    <property type="protein sequence ID" value="GAA3558417.1"/>
    <property type="molecule type" value="Genomic_DNA"/>
</dbReference>
<dbReference type="Proteomes" id="UP001500767">
    <property type="component" value="Unassembled WGS sequence"/>
</dbReference>
<protein>
    <submittedName>
        <fullName evidence="2">Uncharacterized protein</fullName>
    </submittedName>
</protein>
<evidence type="ECO:0000313" key="2">
    <source>
        <dbReference type="EMBL" id="GAA3558417.1"/>
    </source>
</evidence>
<evidence type="ECO:0000256" key="1">
    <source>
        <dbReference type="SAM" id="MobiDB-lite"/>
    </source>
</evidence>
<dbReference type="RefSeq" id="WP_204911778.1">
    <property type="nucleotide sequence ID" value="NZ_BAAAYR010000001.1"/>
</dbReference>
<keyword evidence="3" id="KW-1185">Reference proteome</keyword>
<name>A0ABP6WZR1_9ACTN</name>
<feature type="region of interest" description="Disordered" evidence="1">
    <location>
        <begin position="1"/>
        <end position="21"/>
    </location>
</feature>
<sequence length="71" mass="7990">MPDQPELVAVPEPTRRHPGRCRVPTRFGSVRPCRRPAEGTVAEWTAPLDRSQRLGSCRECADVFSLELTPF</sequence>
<comment type="caution">
    <text evidence="2">The sequence shown here is derived from an EMBL/GenBank/DDBJ whole genome shotgun (WGS) entry which is preliminary data.</text>
</comment>
<reference evidence="3" key="1">
    <citation type="journal article" date="2019" name="Int. J. Syst. Evol. Microbiol.">
        <title>The Global Catalogue of Microorganisms (GCM) 10K type strain sequencing project: providing services to taxonomists for standard genome sequencing and annotation.</title>
        <authorList>
            <consortium name="The Broad Institute Genomics Platform"/>
            <consortium name="The Broad Institute Genome Sequencing Center for Infectious Disease"/>
            <person name="Wu L."/>
            <person name="Ma J."/>
        </authorList>
    </citation>
    <scope>NUCLEOTIDE SEQUENCE [LARGE SCALE GENOMIC DNA]</scope>
    <source>
        <strain evidence="3">JCM 16540</strain>
    </source>
</reference>
<evidence type="ECO:0000313" key="3">
    <source>
        <dbReference type="Proteomes" id="UP001500767"/>
    </source>
</evidence>
<gene>
    <name evidence="2" type="ORF">GCM10022197_12170</name>
</gene>